<evidence type="ECO:0000259" key="5">
    <source>
        <dbReference type="PROSITE" id="PS50222"/>
    </source>
</evidence>
<dbReference type="InterPro" id="IPR051111">
    <property type="entry name" value="Ca-binding_regulatory"/>
</dbReference>
<feature type="compositionally biased region" description="Basic and acidic residues" evidence="4">
    <location>
        <begin position="381"/>
        <end position="396"/>
    </location>
</feature>
<feature type="region of interest" description="Disordered" evidence="4">
    <location>
        <begin position="306"/>
        <end position="336"/>
    </location>
</feature>
<dbReference type="AlphaFoldDB" id="A0A078A8F7"/>
<evidence type="ECO:0000256" key="4">
    <source>
        <dbReference type="SAM" id="MobiDB-lite"/>
    </source>
</evidence>
<keyword evidence="3" id="KW-0175">Coiled coil</keyword>
<keyword evidence="1" id="KW-0677">Repeat</keyword>
<evidence type="ECO:0000256" key="1">
    <source>
        <dbReference type="ARBA" id="ARBA00022737"/>
    </source>
</evidence>
<evidence type="ECO:0000256" key="2">
    <source>
        <dbReference type="ARBA" id="ARBA00022837"/>
    </source>
</evidence>
<dbReference type="PANTHER" id="PTHR46311">
    <property type="entry name" value="CALCIUM-BINDING PROTEIN 8-RELATED"/>
    <property type="match status" value="1"/>
</dbReference>
<feature type="compositionally biased region" description="Basic and acidic residues" evidence="4">
    <location>
        <begin position="326"/>
        <end position="336"/>
    </location>
</feature>
<gene>
    <name evidence="6" type="primary">Contig6935.g7435</name>
    <name evidence="6" type="ORF">STYLEM_7524</name>
</gene>
<dbReference type="OrthoDB" id="191686at2759"/>
<name>A0A078A8F7_STYLE</name>
<feature type="domain" description="EF-hand" evidence="5">
    <location>
        <begin position="689"/>
        <end position="724"/>
    </location>
</feature>
<feature type="compositionally biased region" description="Polar residues" evidence="4">
    <location>
        <begin position="245"/>
        <end position="269"/>
    </location>
</feature>
<feature type="region of interest" description="Disordered" evidence="4">
    <location>
        <begin position="447"/>
        <end position="476"/>
    </location>
</feature>
<keyword evidence="7" id="KW-1185">Reference proteome</keyword>
<dbReference type="Proteomes" id="UP000039865">
    <property type="component" value="Unassembled WGS sequence"/>
</dbReference>
<proteinExistence type="predicted"/>
<dbReference type="InterPro" id="IPR018247">
    <property type="entry name" value="EF_Hand_1_Ca_BS"/>
</dbReference>
<dbReference type="EMBL" id="CCKQ01007188">
    <property type="protein sequence ID" value="CDW78545.1"/>
    <property type="molecule type" value="Genomic_DNA"/>
</dbReference>
<evidence type="ECO:0000313" key="6">
    <source>
        <dbReference type="EMBL" id="CDW78545.1"/>
    </source>
</evidence>
<dbReference type="PROSITE" id="PS50222">
    <property type="entry name" value="EF_HAND_2"/>
    <property type="match status" value="3"/>
</dbReference>
<reference evidence="6 7" key="1">
    <citation type="submission" date="2014-06" db="EMBL/GenBank/DDBJ databases">
        <authorList>
            <person name="Swart Estienne"/>
        </authorList>
    </citation>
    <scope>NUCLEOTIDE SEQUENCE [LARGE SCALE GENOMIC DNA]</scope>
    <source>
        <strain evidence="6 7">130c</strain>
    </source>
</reference>
<feature type="compositionally biased region" description="Polar residues" evidence="4">
    <location>
        <begin position="398"/>
        <end position="415"/>
    </location>
</feature>
<feature type="domain" description="EF-hand" evidence="5">
    <location>
        <begin position="193"/>
        <end position="228"/>
    </location>
</feature>
<keyword evidence="2" id="KW-0106">Calcium</keyword>
<protein>
    <submittedName>
        <fullName evidence="6">Ef hand family protein</fullName>
    </submittedName>
</protein>
<dbReference type="Gene3D" id="1.10.238.10">
    <property type="entry name" value="EF-hand"/>
    <property type="match status" value="3"/>
</dbReference>
<feature type="region of interest" description="Disordered" evidence="4">
    <location>
        <begin position="370"/>
        <end position="428"/>
    </location>
</feature>
<evidence type="ECO:0000313" key="7">
    <source>
        <dbReference type="Proteomes" id="UP000039865"/>
    </source>
</evidence>
<dbReference type="SMART" id="SM00054">
    <property type="entry name" value="EFh"/>
    <property type="match status" value="5"/>
</dbReference>
<organism evidence="6 7">
    <name type="scientific">Stylonychia lemnae</name>
    <name type="common">Ciliate</name>
    <dbReference type="NCBI Taxonomy" id="5949"/>
    <lineage>
        <taxon>Eukaryota</taxon>
        <taxon>Sar</taxon>
        <taxon>Alveolata</taxon>
        <taxon>Ciliophora</taxon>
        <taxon>Intramacronucleata</taxon>
        <taxon>Spirotrichea</taxon>
        <taxon>Stichotrichia</taxon>
        <taxon>Sporadotrichida</taxon>
        <taxon>Oxytrichidae</taxon>
        <taxon>Stylonychinae</taxon>
        <taxon>Stylonychia</taxon>
    </lineage>
</organism>
<feature type="compositionally biased region" description="Polar residues" evidence="4">
    <location>
        <begin position="315"/>
        <end position="325"/>
    </location>
</feature>
<dbReference type="CDD" id="cd00051">
    <property type="entry name" value="EFh"/>
    <property type="match status" value="1"/>
</dbReference>
<sequence>MMRLETERMLATHLHSLAQHERLIENERIKLNEHFRFQPNAAFKRIDRFCNKKINTYDLATFLRDNSYNYYSVDLIDVIKSFDQSNNGFLEDTQLKSILASRTDKILARRSNERYEEYVGSRDRLALEVELSIAKILDLEIQGLKKLNLEKEQIKSRYDFSKLDAYRAIDTYKLNSILREDIKHFLNRNGIQASSLEADNIFSRIDMDQDGRITYTEFCNYLEKIPASVPNQLSQSMNSEQFTFNKGNQNLRSSSTHPHQDLNQSQQQNEVKKQNDGMKLKLQENYQTPQRANTKSNIQFEQNPRFAKTEKRQQKLNQQINASNDKSLEQERNPQEDEIRRNFIIYGVRQQHSTPLKRSSSAQSNIQLRIPVQNQQQQNKQSDKQQVLDKTDDKIASLETTPSPTKPMSRTNNEQIKMYSKSPAQTNNQRYMNLDDIEEEKENLDSFNDENNIRNSNANQLDQIKANKGDDEDANLEDNDEIVGRRAQSSNQNHYLEENEVENLAEALQNMIQLETEIEKQKQAISLKADFNLLDAFRLFDKTIAGEIFKQDLEEGFKKLGIYVMNKKDLDLFFKRYDKNGDYKLRYLEFTDAFTPKDKIYADHLANKRPNYEARHPDEAISLRTKLEFGDVIRSMLRFESNLEEIRINLTQSPQFSISAAFQTLDDGNKGFIVQRDVKNFLEDHEFFATQKEIDLLFNKIDKDNDGKISYGEFFTEIAQKLPY</sequence>
<dbReference type="PANTHER" id="PTHR46311:SF5">
    <property type="entry name" value="EF-HAND DOMAIN-CONTAINING PROTEIN"/>
    <property type="match status" value="1"/>
</dbReference>
<dbReference type="SUPFAM" id="SSF47473">
    <property type="entry name" value="EF-hand"/>
    <property type="match status" value="2"/>
</dbReference>
<feature type="region of interest" description="Disordered" evidence="4">
    <location>
        <begin position="245"/>
        <end position="274"/>
    </location>
</feature>
<dbReference type="InParanoid" id="A0A078A8F7"/>
<feature type="coiled-coil region" evidence="3">
    <location>
        <begin position="497"/>
        <end position="524"/>
    </location>
</feature>
<dbReference type="GO" id="GO:0005509">
    <property type="term" value="F:calcium ion binding"/>
    <property type="evidence" value="ECO:0007669"/>
    <property type="project" value="InterPro"/>
</dbReference>
<dbReference type="Pfam" id="PF13499">
    <property type="entry name" value="EF-hand_7"/>
    <property type="match status" value="2"/>
</dbReference>
<dbReference type="InterPro" id="IPR002048">
    <property type="entry name" value="EF_hand_dom"/>
</dbReference>
<accession>A0A078A8F7</accession>
<dbReference type="InterPro" id="IPR011992">
    <property type="entry name" value="EF-hand-dom_pair"/>
</dbReference>
<dbReference type="PROSITE" id="PS00018">
    <property type="entry name" value="EF_HAND_1"/>
    <property type="match status" value="2"/>
</dbReference>
<feature type="compositionally biased region" description="Polar residues" evidence="4">
    <location>
        <begin position="447"/>
        <end position="462"/>
    </location>
</feature>
<dbReference type="GO" id="GO:0032588">
    <property type="term" value="C:trans-Golgi network membrane"/>
    <property type="evidence" value="ECO:0007669"/>
    <property type="project" value="TreeGrafter"/>
</dbReference>
<feature type="domain" description="EF-hand" evidence="5">
    <location>
        <begin position="565"/>
        <end position="600"/>
    </location>
</feature>
<evidence type="ECO:0000256" key="3">
    <source>
        <dbReference type="SAM" id="Coils"/>
    </source>
</evidence>